<feature type="domain" description="Chitin-binding type-2" evidence="1">
    <location>
        <begin position="79"/>
        <end position="138"/>
    </location>
</feature>
<protein>
    <recommendedName>
        <fullName evidence="1">Chitin-binding type-2 domain-containing protein</fullName>
    </recommendedName>
</protein>
<dbReference type="InterPro" id="IPR036508">
    <property type="entry name" value="Chitin-bd_dom_sf"/>
</dbReference>
<gene>
    <name evidence="2" type="ORF">BIW11_04998</name>
</gene>
<dbReference type="InterPro" id="IPR002557">
    <property type="entry name" value="Chitin-bd_dom"/>
</dbReference>
<dbReference type="STRING" id="418985.A0A1V9WYZ5"/>
<organism evidence="2 3">
    <name type="scientific">Tropilaelaps mercedesae</name>
    <dbReference type="NCBI Taxonomy" id="418985"/>
    <lineage>
        <taxon>Eukaryota</taxon>
        <taxon>Metazoa</taxon>
        <taxon>Ecdysozoa</taxon>
        <taxon>Arthropoda</taxon>
        <taxon>Chelicerata</taxon>
        <taxon>Arachnida</taxon>
        <taxon>Acari</taxon>
        <taxon>Parasitiformes</taxon>
        <taxon>Mesostigmata</taxon>
        <taxon>Gamasina</taxon>
        <taxon>Dermanyssoidea</taxon>
        <taxon>Laelapidae</taxon>
        <taxon>Tropilaelaps</taxon>
    </lineage>
</organism>
<accession>A0A1V9WYZ5</accession>
<dbReference type="Proteomes" id="UP000192247">
    <property type="component" value="Unassembled WGS sequence"/>
</dbReference>
<reference evidence="2 3" key="1">
    <citation type="journal article" date="2017" name="Gigascience">
        <title>Draft genome of the honey bee ectoparasitic mite, Tropilaelaps mercedesae, is shaped by the parasitic life history.</title>
        <authorList>
            <person name="Dong X."/>
            <person name="Armstrong S.D."/>
            <person name="Xia D."/>
            <person name="Makepeace B.L."/>
            <person name="Darby A.C."/>
            <person name="Kadowaki T."/>
        </authorList>
    </citation>
    <scope>NUCLEOTIDE SEQUENCE [LARGE SCALE GENOMIC DNA]</scope>
    <source>
        <strain evidence="2">Wuxi-XJTLU</strain>
    </source>
</reference>
<dbReference type="Pfam" id="PF01607">
    <property type="entry name" value="CBM_14"/>
    <property type="match status" value="1"/>
</dbReference>
<dbReference type="EMBL" id="MNPL01032939">
    <property type="protein sequence ID" value="OQR66326.1"/>
    <property type="molecule type" value="Genomic_DNA"/>
</dbReference>
<dbReference type="InParanoid" id="A0A1V9WYZ5"/>
<dbReference type="GO" id="GO:0005576">
    <property type="term" value="C:extracellular region"/>
    <property type="evidence" value="ECO:0007669"/>
    <property type="project" value="InterPro"/>
</dbReference>
<dbReference type="SMART" id="SM00494">
    <property type="entry name" value="ChtBD2"/>
    <property type="match status" value="1"/>
</dbReference>
<proteinExistence type="predicted"/>
<name>A0A1V9WYZ5_9ACAR</name>
<dbReference type="SUPFAM" id="SSF57625">
    <property type="entry name" value="Invertebrate chitin-binding proteins"/>
    <property type="match status" value="1"/>
</dbReference>
<dbReference type="PROSITE" id="PS50940">
    <property type="entry name" value="CHIT_BIND_II"/>
    <property type="match status" value="1"/>
</dbReference>
<dbReference type="Gene3D" id="2.170.140.10">
    <property type="entry name" value="Chitin binding domain"/>
    <property type="match status" value="1"/>
</dbReference>
<dbReference type="AlphaFoldDB" id="A0A1V9WYZ5"/>
<evidence type="ECO:0000313" key="3">
    <source>
        <dbReference type="Proteomes" id="UP000192247"/>
    </source>
</evidence>
<dbReference type="OrthoDB" id="6358068at2759"/>
<dbReference type="GO" id="GO:0008061">
    <property type="term" value="F:chitin binding"/>
    <property type="evidence" value="ECO:0007669"/>
    <property type="project" value="InterPro"/>
</dbReference>
<keyword evidence="3" id="KW-1185">Reference proteome</keyword>
<evidence type="ECO:0000259" key="1">
    <source>
        <dbReference type="PROSITE" id="PS50940"/>
    </source>
</evidence>
<sequence length="174" mass="18594">MSSAAPAAPVSCPLLLSTNGLRQNGLVGRTAIVRFGADKHQPREAQDPLELTEAMLLVFATAVLVQIAAGLDIGPAPAPYNCPSVALHAWEDPNECDRYVRCENGTVTDAQCPNGLVFSPTGGAYDFCDFNWKIDCGKKKCLRQSQLRGAITNGAFTRRTIACSTCVVSLARHT</sequence>
<comment type="caution">
    <text evidence="2">The sequence shown here is derived from an EMBL/GenBank/DDBJ whole genome shotgun (WGS) entry which is preliminary data.</text>
</comment>
<evidence type="ECO:0000313" key="2">
    <source>
        <dbReference type="EMBL" id="OQR66326.1"/>
    </source>
</evidence>